<feature type="transmembrane region" description="Helical" evidence="7">
    <location>
        <begin position="122"/>
        <end position="140"/>
    </location>
</feature>
<evidence type="ECO:0000256" key="5">
    <source>
        <dbReference type="ARBA" id="ARBA00022989"/>
    </source>
</evidence>
<dbReference type="Pfam" id="PF00860">
    <property type="entry name" value="Xan_ur_permease"/>
    <property type="match status" value="1"/>
</dbReference>
<comment type="caution">
    <text evidence="8">The sequence shown here is derived from an EMBL/GenBank/DDBJ whole genome shotgun (WGS) entry which is preliminary data.</text>
</comment>
<feature type="transmembrane region" description="Helical" evidence="7">
    <location>
        <begin position="367"/>
        <end position="384"/>
    </location>
</feature>
<comment type="subcellular location">
    <subcellularLocation>
        <location evidence="1">Membrane</location>
        <topology evidence="1">Multi-pass membrane protein</topology>
    </subcellularLocation>
</comment>
<evidence type="ECO:0000256" key="4">
    <source>
        <dbReference type="ARBA" id="ARBA00022692"/>
    </source>
</evidence>
<keyword evidence="4 7" id="KW-0812">Transmembrane</keyword>
<organism evidence="8 9">
    <name type="scientific">Ammoniphilus resinae</name>
    <dbReference type="NCBI Taxonomy" id="861532"/>
    <lineage>
        <taxon>Bacteria</taxon>
        <taxon>Bacillati</taxon>
        <taxon>Bacillota</taxon>
        <taxon>Bacilli</taxon>
        <taxon>Bacillales</taxon>
        <taxon>Paenibacillaceae</taxon>
        <taxon>Aneurinibacillus group</taxon>
        <taxon>Ammoniphilus</taxon>
    </lineage>
</organism>
<comment type="similarity">
    <text evidence="2">Belongs to the nucleobase:cation symporter-2 (NCS2) (TC 2.A.40) family.</text>
</comment>
<accession>A0ABS4GVV9</accession>
<dbReference type="NCBIfam" id="NF037981">
    <property type="entry name" value="NCS2_1"/>
    <property type="match status" value="1"/>
</dbReference>
<keyword evidence="3" id="KW-0813">Transport</keyword>
<feature type="transmembrane region" description="Helical" evidence="7">
    <location>
        <begin position="98"/>
        <end position="116"/>
    </location>
</feature>
<feature type="transmembrane region" description="Helical" evidence="7">
    <location>
        <begin position="184"/>
        <end position="203"/>
    </location>
</feature>
<name>A0ABS4GVV9_9BACL</name>
<feature type="transmembrane region" description="Helical" evidence="7">
    <location>
        <begin position="69"/>
        <end position="86"/>
    </location>
</feature>
<evidence type="ECO:0000256" key="6">
    <source>
        <dbReference type="ARBA" id="ARBA00023136"/>
    </source>
</evidence>
<evidence type="ECO:0000256" key="3">
    <source>
        <dbReference type="ARBA" id="ARBA00022448"/>
    </source>
</evidence>
<reference evidence="8 9" key="1">
    <citation type="submission" date="2021-03" db="EMBL/GenBank/DDBJ databases">
        <title>Genomic Encyclopedia of Type Strains, Phase IV (KMG-IV): sequencing the most valuable type-strain genomes for metagenomic binning, comparative biology and taxonomic classification.</title>
        <authorList>
            <person name="Goeker M."/>
        </authorList>
    </citation>
    <scope>NUCLEOTIDE SEQUENCE [LARGE SCALE GENOMIC DNA]</scope>
    <source>
        <strain evidence="8 9">DSM 24738</strain>
    </source>
</reference>
<dbReference type="PANTHER" id="PTHR42810:SF1">
    <property type="entry name" value="PURINE PERMEASE YWDJ-RELATED"/>
    <property type="match status" value="1"/>
</dbReference>
<feature type="transmembrane region" description="Helical" evidence="7">
    <location>
        <begin position="276"/>
        <end position="299"/>
    </location>
</feature>
<feature type="transmembrane region" description="Helical" evidence="7">
    <location>
        <begin position="231"/>
        <end position="256"/>
    </location>
</feature>
<feature type="transmembrane region" description="Helical" evidence="7">
    <location>
        <begin position="161"/>
        <end position="178"/>
    </location>
</feature>
<keyword evidence="5 7" id="KW-1133">Transmembrane helix</keyword>
<feature type="transmembrane region" description="Helical" evidence="7">
    <location>
        <begin position="6"/>
        <end position="27"/>
    </location>
</feature>
<evidence type="ECO:0000313" key="9">
    <source>
        <dbReference type="Proteomes" id="UP001519343"/>
    </source>
</evidence>
<dbReference type="PANTHER" id="PTHR42810">
    <property type="entry name" value="PURINE PERMEASE C1399.01C-RELATED"/>
    <property type="match status" value="1"/>
</dbReference>
<keyword evidence="9" id="KW-1185">Reference proteome</keyword>
<feature type="transmembrane region" description="Helical" evidence="7">
    <location>
        <begin position="396"/>
        <end position="418"/>
    </location>
</feature>
<proteinExistence type="inferred from homology"/>
<evidence type="ECO:0000313" key="8">
    <source>
        <dbReference type="EMBL" id="MBP1934391.1"/>
    </source>
</evidence>
<dbReference type="InterPro" id="IPR006043">
    <property type="entry name" value="NCS2"/>
</dbReference>
<feature type="transmembrane region" description="Helical" evidence="7">
    <location>
        <begin position="337"/>
        <end position="355"/>
    </location>
</feature>
<dbReference type="RefSeq" id="WP_209812387.1">
    <property type="nucleotide sequence ID" value="NZ_JAGGKT010000020.1"/>
</dbReference>
<sequence>MKIIFSSLQWALFILMSSVVVPVAIASTYELNPMETIEFVQRTLFVLGLAGVLQTFFGHHMPIQEGPAGLWWGVFSLYAGLGTVLFGSHIETLRVMQYAFLLSGVIFILLSVFGLVEKLARLFTPTVTGIYLILLIAQLSQSFFQGMFGLEGLNPNVNTKVLFLSFLIILVAYVFMRIPRVGHYSVLVSIIFGWVIFSLFGLAEPITKVNDFFHLPKIFAFGPPRIEPSMIIMVIFITLLLLANLLASVHVVSQVLENHQVSVDRNRLKQTGVVSGVNQLLGGLFSSIGAVPISGSAGFIDTTKITSKLPFLLGSFTIILISLFPPFTSFVAAIPKAVGYAAIFPIFASLIGMALHEFESVKNKKALYQIVGISLFAGMGTMFIPPEAFSNMSPTLVSILSNGLVFGALIAVVTETALTKKKN</sequence>
<protein>
    <submittedName>
        <fullName evidence="8">Xanthine/uracil permease</fullName>
    </submittedName>
</protein>
<keyword evidence="6 7" id="KW-0472">Membrane</keyword>
<feature type="transmembrane region" description="Helical" evidence="7">
    <location>
        <begin position="39"/>
        <end position="57"/>
    </location>
</feature>
<evidence type="ECO:0000256" key="2">
    <source>
        <dbReference type="ARBA" id="ARBA00008821"/>
    </source>
</evidence>
<gene>
    <name evidence="8" type="ORF">J2Z37_004411</name>
</gene>
<dbReference type="EMBL" id="JAGGKT010000020">
    <property type="protein sequence ID" value="MBP1934391.1"/>
    <property type="molecule type" value="Genomic_DNA"/>
</dbReference>
<evidence type="ECO:0000256" key="7">
    <source>
        <dbReference type="SAM" id="Phobius"/>
    </source>
</evidence>
<feature type="transmembrane region" description="Helical" evidence="7">
    <location>
        <begin position="311"/>
        <end position="331"/>
    </location>
</feature>
<dbReference type="Proteomes" id="UP001519343">
    <property type="component" value="Unassembled WGS sequence"/>
</dbReference>
<evidence type="ECO:0000256" key="1">
    <source>
        <dbReference type="ARBA" id="ARBA00004141"/>
    </source>
</evidence>